<dbReference type="VEuPathDB" id="VectorBase:AARA016250"/>
<dbReference type="PANTHER" id="PTHR24379:SF121">
    <property type="entry name" value="C2H2-TYPE DOMAIN-CONTAINING PROTEIN"/>
    <property type="match status" value="1"/>
</dbReference>
<dbReference type="PROSITE" id="PS00028">
    <property type="entry name" value="ZINC_FINGER_C2H2_1"/>
    <property type="match status" value="2"/>
</dbReference>
<dbReference type="PROSITE" id="PS51915">
    <property type="entry name" value="ZAD"/>
    <property type="match status" value="1"/>
</dbReference>
<dbReference type="SMART" id="SM00868">
    <property type="entry name" value="zf-AD"/>
    <property type="match status" value="2"/>
</dbReference>
<dbReference type="Pfam" id="PF07776">
    <property type="entry name" value="zf-AD"/>
    <property type="match status" value="1"/>
</dbReference>
<evidence type="ECO:0000256" key="3">
    <source>
        <dbReference type="ARBA" id="ARBA00022771"/>
    </source>
</evidence>
<dbReference type="VEuPathDB" id="VectorBase:AARA21_002545"/>
<dbReference type="InterPro" id="IPR013087">
    <property type="entry name" value="Znf_C2H2_type"/>
</dbReference>
<name>A0A1I8JU45_ANOAR</name>
<dbReference type="PANTHER" id="PTHR24379">
    <property type="entry name" value="KRAB AND ZINC FINGER DOMAIN-CONTAINING"/>
    <property type="match status" value="1"/>
</dbReference>
<dbReference type="GeneID" id="120901341"/>
<dbReference type="PROSITE" id="PS50157">
    <property type="entry name" value="ZINC_FINGER_C2H2_2"/>
    <property type="match status" value="2"/>
</dbReference>
<evidence type="ECO:0000313" key="6">
    <source>
        <dbReference type="Proteomes" id="UP000075840"/>
    </source>
</evidence>
<dbReference type="AlphaFoldDB" id="A0A1I8JU45"/>
<dbReference type="RefSeq" id="XP_040165129.1">
    <property type="nucleotide sequence ID" value="XM_040309195.1"/>
</dbReference>
<reference evidence="5" key="1">
    <citation type="submission" date="2022-08" db="UniProtKB">
        <authorList>
            <consortium name="EnsemblMetazoa"/>
        </authorList>
    </citation>
    <scope>IDENTIFICATION</scope>
    <source>
        <strain evidence="5">Dongola</strain>
    </source>
</reference>
<protein>
    <recommendedName>
        <fullName evidence="7">ZAD domain-containing protein</fullName>
    </recommendedName>
</protein>
<evidence type="ECO:0000256" key="2">
    <source>
        <dbReference type="ARBA" id="ARBA00022737"/>
    </source>
</evidence>
<evidence type="ECO:0008006" key="7">
    <source>
        <dbReference type="Google" id="ProtNLM"/>
    </source>
</evidence>
<dbReference type="InterPro" id="IPR012934">
    <property type="entry name" value="Znf_AD"/>
</dbReference>
<dbReference type="EnsemblMetazoa" id="AARA016250-RA">
    <property type="protein sequence ID" value="AARA016250-PA"/>
    <property type="gene ID" value="AARA016250"/>
</dbReference>
<evidence type="ECO:0000256" key="1">
    <source>
        <dbReference type="ARBA" id="ARBA00022723"/>
    </source>
</evidence>
<dbReference type="GO" id="GO:0005634">
    <property type="term" value="C:nucleus"/>
    <property type="evidence" value="ECO:0007669"/>
    <property type="project" value="InterPro"/>
</dbReference>
<keyword evidence="2" id="KW-0677">Repeat</keyword>
<dbReference type="SUPFAM" id="SSF57667">
    <property type="entry name" value="beta-beta-alpha zinc fingers"/>
    <property type="match status" value="2"/>
</dbReference>
<organism evidence="5 6">
    <name type="scientific">Anopheles arabiensis</name>
    <name type="common">Mosquito</name>
    <dbReference type="NCBI Taxonomy" id="7173"/>
    <lineage>
        <taxon>Eukaryota</taxon>
        <taxon>Metazoa</taxon>
        <taxon>Ecdysozoa</taxon>
        <taxon>Arthropoda</taxon>
        <taxon>Hexapoda</taxon>
        <taxon>Insecta</taxon>
        <taxon>Pterygota</taxon>
        <taxon>Neoptera</taxon>
        <taxon>Endopterygota</taxon>
        <taxon>Diptera</taxon>
        <taxon>Nematocera</taxon>
        <taxon>Culicoidea</taxon>
        <taxon>Culicidae</taxon>
        <taxon>Anophelinae</taxon>
        <taxon>Anopheles</taxon>
    </lineage>
</organism>
<dbReference type="SUPFAM" id="SSF57716">
    <property type="entry name" value="Glucocorticoid receptor-like (DNA-binding domain)"/>
    <property type="match status" value="1"/>
</dbReference>
<dbReference type="EMBL" id="APCN01001962">
    <property type="status" value="NOT_ANNOTATED_CDS"/>
    <property type="molecule type" value="Genomic_DNA"/>
</dbReference>
<dbReference type="Proteomes" id="UP000075840">
    <property type="component" value="Unassembled WGS sequence"/>
</dbReference>
<dbReference type="SMART" id="SM00355">
    <property type="entry name" value="ZnF_C2H2"/>
    <property type="match status" value="4"/>
</dbReference>
<keyword evidence="1" id="KW-0479">Metal-binding</keyword>
<dbReference type="InterPro" id="IPR036236">
    <property type="entry name" value="Znf_C2H2_sf"/>
</dbReference>
<keyword evidence="6" id="KW-1185">Reference proteome</keyword>
<keyword evidence="4" id="KW-0862">Zinc</keyword>
<evidence type="ECO:0000256" key="4">
    <source>
        <dbReference type="ARBA" id="ARBA00022833"/>
    </source>
</evidence>
<proteinExistence type="predicted"/>
<dbReference type="GO" id="GO:0008270">
    <property type="term" value="F:zinc ion binding"/>
    <property type="evidence" value="ECO:0007669"/>
    <property type="project" value="UniProtKB-UniRule"/>
</dbReference>
<keyword evidence="3" id="KW-0863">Zinc-finger</keyword>
<accession>A0A1I8JU45</accession>
<dbReference type="Gene3D" id="3.30.160.60">
    <property type="entry name" value="Classic Zinc Finger"/>
    <property type="match status" value="2"/>
</dbReference>
<evidence type="ECO:0000313" key="5">
    <source>
        <dbReference type="EnsemblMetazoa" id="AARA016250-PA"/>
    </source>
</evidence>
<sequence length="322" mass="36515">MENAPQQTVSVCRFCLCEDAEKLIPVLETINPTLTVDDVEHCTGLQIATDDELASCAVCLECTDALKCSADFRRTCMYNDSLYKEMRLTRLTKTDDSCAFDLAEEYLENPDETAGELQAVALKPDQEIKLEYVDEEEIYGRAIRVLSTHGEVGYSANYIEPGETNPESDEAYYATPPANIPKYQQSKKATHTSKERRAQKMKRKKSLCDMCGSIVINLQRHTLNHTQAVMHGCPYCPIKMTQKTNMVQHIETVHFKTIAKTCCICGKGFVHHKTYSYHMRSHHGDIDTHECKLCAKTFTHASGLKQHIRRAHSTYSKTEKVF</sequence>